<dbReference type="Proteomes" id="UP000054776">
    <property type="component" value="Unassembled WGS sequence"/>
</dbReference>
<keyword evidence="2" id="KW-1185">Reference proteome</keyword>
<organism evidence="1 2">
    <name type="scientific">Trichinella spiralis</name>
    <name type="common">Trichina worm</name>
    <dbReference type="NCBI Taxonomy" id="6334"/>
    <lineage>
        <taxon>Eukaryota</taxon>
        <taxon>Metazoa</taxon>
        <taxon>Ecdysozoa</taxon>
        <taxon>Nematoda</taxon>
        <taxon>Enoplea</taxon>
        <taxon>Dorylaimia</taxon>
        <taxon>Trichinellida</taxon>
        <taxon>Trichinellidae</taxon>
        <taxon>Trichinella</taxon>
    </lineage>
</organism>
<accession>A0A0V1BSR8</accession>
<comment type="caution">
    <text evidence="1">The sequence shown here is derived from an EMBL/GenBank/DDBJ whole genome shotgun (WGS) entry which is preliminary data.</text>
</comment>
<protein>
    <submittedName>
        <fullName evidence="1">Uncharacterized protein</fullName>
    </submittedName>
</protein>
<proteinExistence type="predicted"/>
<evidence type="ECO:0000313" key="1">
    <source>
        <dbReference type="EMBL" id="KRY40276.1"/>
    </source>
</evidence>
<dbReference type="InParanoid" id="A0A0V1BSR8"/>
<dbReference type="AlphaFoldDB" id="A0A0V1BSR8"/>
<reference evidence="1 2" key="1">
    <citation type="submission" date="2015-01" db="EMBL/GenBank/DDBJ databases">
        <title>Evolution of Trichinella species and genotypes.</title>
        <authorList>
            <person name="Korhonen P.K."/>
            <person name="Edoardo P."/>
            <person name="Giuseppe L.R."/>
            <person name="Gasser R.B."/>
        </authorList>
    </citation>
    <scope>NUCLEOTIDE SEQUENCE [LARGE SCALE GENOMIC DNA]</scope>
    <source>
        <strain evidence="1">ISS3</strain>
    </source>
</reference>
<evidence type="ECO:0000313" key="2">
    <source>
        <dbReference type="Proteomes" id="UP000054776"/>
    </source>
</evidence>
<name>A0A0V1BSR8_TRISP</name>
<gene>
    <name evidence="1" type="ORF">T01_2011</name>
</gene>
<dbReference type="EMBL" id="JYDH01000013">
    <property type="protein sequence ID" value="KRY40276.1"/>
    <property type="molecule type" value="Genomic_DNA"/>
</dbReference>
<sequence length="150" mass="17802">MKTYMIPIFSNISVPIFLIKQIAAYIDFQELKLKAIHDVEQNKCINLKPYFFVRNRWLNNVHSMPTDRLKCIPQRRKRIQSITTDILERCNQKFLDKGLRRPGIEPGSPAWQASILPLNHRRCCDIRSSKKPFIGREIIHCYYTTRRSLK</sequence>